<evidence type="ECO:0000259" key="6">
    <source>
        <dbReference type="PROSITE" id="PS50103"/>
    </source>
</evidence>
<name>A0A9P3GCT3_9APHY</name>
<evidence type="ECO:0000256" key="5">
    <source>
        <dbReference type="PROSITE-ProRule" id="PRU00723"/>
    </source>
</evidence>
<dbReference type="EMBL" id="BPQB01000032">
    <property type="protein sequence ID" value="GJE93367.1"/>
    <property type="molecule type" value="Genomic_DNA"/>
</dbReference>
<evidence type="ECO:0000259" key="7">
    <source>
        <dbReference type="PROSITE" id="PS50865"/>
    </source>
</evidence>
<sequence length="357" mass="40869">MAPPQLDHGRHVSRFKHWTAAELAHDRAARELGERQGALAEERYHQLRAAVQGDFALVQNVPPDLARGQLFPRAGLVFDKYTPRALAPVLGVKLHPRADGTVHPGDLAQYVRGFRDNWKTREGGILYCMGEAREFWNMVLNYHSAAGTTGYKPWDRLFERFKRSGFDRGMIPCMFFAREAGCLNPQCPFLHDREACERDRARVLAKRRVQLGKPSMRELGLLEKRALNEYRASKAADAPQDTDEALAVTLFKDDDEDEEVDPEVYKIFEDSRKVRRICGNPECLRTRTKQGEDIKMLQCSKCQVATYCSAECQKVDWKRHKKMPCKPIEILLEDDNLWNPLGTLKGTERIPVNWGDS</sequence>
<dbReference type="Pfam" id="PF01753">
    <property type="entry name" value="zf-MYND"/>
    <property type="match status" value="1"/>
</dbReference>
<evidence type="ECO:0000256" key="4">
    <source>
        <dbReference type="PROSITE-ProRule" id="PRU00134"/>
    </source>
</evidence>
<organism evidence="8 9">
    <name type="scientific">Phanerochaete sordida</name>
    <dbReference type="NCBI Taxonomy" id="48140"/>
    <lineage>
        <taxon>Eukaryota</taxon>
        <taxon>Fungi</taxon>
        <taxon>Dikarya</taxon>
        <taxon>Basidiomycota</taxon>
        <taxon>Agaricomycotina</taxon>
        <taxon>Agaricomycetes</taxon>
        <taxon>Polyporales</taxon>
        <taxon>Phanerochaetaceae</taxon>
        <taxon>Phanerochaete</taxon>
    </lineage>
</organism>
<feature type="domain" description="C3H1-type" evidence="6">
    <location>
        <begin position="167"/>
        <end position="194"/>
    </location>
</feature>
<evidence type="ECO:0000256" key="1">
    <source>
        <dbReference type="ARBA" id="ARBA00022723"/>
    </source>
</evidence>
<dbReference type="PROSITE" id="PS50103">
    <property type="entry name" value="ZF_C3H1"/>
    <property type="match status" value="1"/>
</dbReference>
<dbReference type="InterPro" id="IPR000571">
    <property type="entry name" value="Znf_CCCH"/>
</dbReference>
<proteinExistence type="predicted"/>
<dbReference type="AlphaFoldDB" id="A0A9P3GCT3"/>
<dbReference type="PROSITE" id="PS50865">
    <property type="entry name" value="ZF_MYND_2"/>
    <property type="match status" value="1"/>
</dbReference>
<accession>A0A9P3GCT3</accession>
<evidence type="ECO:0000313" key="8">
    <source>
        <dbReference type="EMBL" id="GJE93367.1"/>
    </source>
</evidence>
<dbReference type="GO" id="GO:0008270">
    <property type="term" value="F:zinc ion binding"/>
    <property type="evidence" value="ECO:0007669"/>
    <property type="project" value="UniProtKB-KW"/>
</dbReference>
<evidence type="ECO:0000256" key="3">
    <source>
        <dbReference type="ARBA" id="ARBA00022833"/>
    </source>
</evidence>
<keyword evidence="2 4" id="KW-0863">Zinc-finger</keyword>
<feature type="zinc finger region" description="C3H1-type" evidence="5">
    <location>
        <begin position="167"/>
        <end position="194"/>
    </location>
</feature>
<dbReference type="Proteomes" id="UP000703269">
    <property type="component" value="Unassembled WGS sequence"/>
</dbReference>
<feature type="domain" description="MYND-type" evidence="7">
    <location>
        <begin position="280"/>
        <end position="325"/>
    </location>
</feature>
<dbReference type="SUPFAM" id="SSF144232">
    <property type="entry name" value="HIT/MYND zinc finger-like"/>
    <property type="match status" value="1"/>
</dbReference>
<dbReference type="InterPro" id="IPR002893">
    <property type="entry name" value="Znf_MYND"/>
</dbReference>
<dbReference type="OrthoDB" id="341421at2759"/>
<reference evidence="8 9" key="1">
    <citation type="submission" date="2021-08" db="EMBL/GenBank/DDBJ databases">
        <title>Draft Genome Sequence of Phanerochaete sordida strain YK-624.</title>
        <authorList>
            <person name="Mori T."/>
            <person name="Dohra H."/>
            <person name="Suzuki T."/>
            <person name="Kawagishi H."/>
            <person name="Hirai H."/>
        </authorList>
    </citation>
    <scope>NUCLEOTIDE SEQUENCE [LARGE SCALE GENOMIC DNA]</scope>
    <source>
        <strain evidence="8 9">YK-624</strain>
    </source>
</reference>
<keyword evidence="3 5" id="KW-0862">Zinc</keyword>
<keyword evidence="9" id="KW-1185">Reference proteome</keyword>
<comment type="caution">
    <text evidence="8">The sequence shown here is derived from an EMBL/GenBank/DDBJ whole genome shotgun (WGS) entry which is preliminary data.</text>
</comment>
<protein>
    <submittedName>
        <fullName evidence="8">Zinc finger MYND domain-containing protein</fullName>
    </submittedName>
</protein>
<keyword evidence="1 5" id="KW-0479">Metal-binding</keyword>
<evidence type="ECO:0000256" key="2">
    <source>
        <dbReference type="ARBA" id="ARBA00022771"/>
    </source>
</evidence>
<dbReference type="Gene3D" id="6.10.140.2220">
    <property type="match status" value="1"/>
</dbReference>
<gene>
    <name evidence="8" type="ORF">PsYK624_095260</name>
</gene>
<evidence type="ECO:0000313" key="9">
    <source>
        <dbReference type="Proteomes" id="UP000703269"/>
    </source>
</evidence>